<accession>A0ABR4IWE2</accession>
<gene>
    <name evidence="2" type="ORF">BDW59DRAFT_114919</name>
</gene>
<evidence type="ECO:0000313" key="3">
    <source>
        <dbReference type="Proteomes" id="UP001610335"/>
    </source>
</evidence>
<sequence>MPQMQHHNTWNGTGTPIRGGVSRTYPFQTRSQTFSYKDYTVGWICALPIEMATARAMLDEVHVDLPALKFDDNTYILGRICSHNIVITCLPTGVYGAVTAATVATRLLSTFQSIRFGLMVGIGGGVPNHLDIRLGDVVVGKPTGQSGGVVECDLDFEHTKTLNKPPYVLLNALSKLQANHLVNGNRISVLLSNMLNNHPLMRDSITPGERDQLFCPDDKHHGPPGSCNHCDEHQLLTRAPRSTNSPQIHYGLIACVTHVVRDGAIRDRLARQLGNLCFEMEASGLMDNFPCLVIRGISDYADSHKNDHWQGYAAATAAAYAKDLLSVIPPAEVENERKVSQLYSRP</sequence>
<proteinExistence type="predicted"/>
<comment type="caution">
    <text evidence="2">The sequence shown here is derived from an EMBL/GenBank/DDBJ whole genome shotgun (WGS) entry which is preliminary data.</text>
</comment>
<dbReference type="PANTHER" id="PTHR46082">
    <property type="entry name" value="ATP/GTP-BINDING PROTEIN-RELATED"/>
    <property type="match status" value="1"/>
</dbReference>
<dbReference type="PANTHER" id="PTHR46082:SF11">
    <property type="entry name" value="AAA+ ATPASE DOMAIN-CONTAINING PROTEIN-RELATED"/>
    <property type="match status" value="1"/>
</dbReference>
<dbReference type="EMBL" id="JBFXLS010000007">
    <property type="protein sequence ID" value="KAL2832055.1"/>
    <property type="molecule type" value="Genomic_DNA"/>
</dbReference>
<protein>
    <submittedName>
        <fullName evidence="2">Pfs domain protein</fullName>
    </submittedName>
</protein>
<evidence type="ECO:0000259" key="1">
    <source>
        <dbReference type="Pfam" id="PF01048"/>
    </source>
</evidence>
<dbReference type="SUPFAM" id="SSF53167">
    <property type="entry name" value="Purine and uridine phosphorylases"/>
    <property type="match status" value="1"/>
</dbReference>
<name>A0ABR4IWE2_9EURO</name>
<dbReference type="Proteomes" id="UP001610335">
    <property type="component" value="Unassembled WGS sequence"/>
</dbReference>
<feature type="domain" description="Nucleoside phosphorylase" evidence="1">
    <location>
        <begin position="41"/>
        <end position="318"/>
    </location>
</feature>
<dbReference type="InterPro" id="IPR035994">
    <property type="entry name" value="Nucleoside_phosphorylase_sf"/>
</dbReference>
<dbReference type="Gene3D" id="3.40.50.1580">
    <property type="entry name" value="Nucleoside phosphorylase domain"/>
    <property type="match status" value="1"/>
</dbReference>
<keyword evidence="3" id="KW-1185">Reference proteome</keyword>
<dbReference type="Pfam" id="PF01048">
    <property type="entry name" value="PNP_UDP_1"/>
    <property type="match status" value="1"/>
</dbReference>
<reference evidence="2 3" key="1">
    <citation type="submission" date="2024-07" db="EMBL/GenBank/DDBJ databases">
        <title>Section-level genome sequencing and comparative genomics of Aspergillus sections Usti and Cavernicolus.</title>
        <authorList>
            <consortium name="Lawrence Berkeley National Laboratory"/>
            <person name="Nybo J.L."/>
            <person name="Vesth T.C."/>
            <person name="Theobald S."/>
            <person name="Frisvad J.C."/>
            <person name="Larsen T.O."/>
            <person name="Kjaerboelling I."/>
            <person name="Rothschild-Mancinelli K."/>
            <person name="Lyhne E.K."/>
            <person name="Kogle M.E."/>
            <person name="Barry K."/>
            <person name="Clum A."/>
            <person name="Na H."/>
            <person name="Ledsgaard L."/>
            <person name="Lin J."/>
            <person name="Lipzen A."/>
            <person name="Kuo A."/>
            <person name="Riley R."/>
            <person name="Mondo S."/>
            <person name="LaButti K."/>
            <person name="Haridas S."/>
            <person name="Pangalinan J."/>
            <person name="Salamov A.A."/>
            <person name="Simmons B.A."/>
            <person name="Magnuson J.K."/>
            <person name="Chen J."/>
            <person name="Drula E."/>
            <person name="Henrissat B."/>
            <person name="Wiebenga A."/>
            <person name="Lubbers R.J."/>
            <person name="Gomes A.C."/>
            <person name="Makela M.R."/>
            <person name="Stajich J."/>
            <person name="Grigoriev I.V."/>
            <person name="Mortensen U.H."/>
            <person name="De vries R.P."/>
            <person name="Baker S.E."/>
            <person name="Andersen M.R."/>
        </authorList>
    </citation>
    <scope>NUCLEOTIDE SEQUENCE [LARGE SCALE GENOMIC DNA]</scope>
    <source>
        <strain evidence="2 3">CBS 600.67</strain>
    </source>
</reference>
<dbReference type="InterPro" id="IPR000845">
    <property type="entry name" value="Nucleoside_phosphorylase_d"/>
</dbReference>
<organism evidence="2 3">
    <name type="scientific">Aspergillus cavernicola</name>
    <dbReference type="NCBI Taxonomy" id="176166"/>
    <lineage>
        <taxon>Eukaryota</taxon>
        <taxon>Fungi</taxon>
        <taxon>Dikarya</taxon>
        <taxon>Ascomycota</taxon>
        <taxon>Pezizomycotina</taxon>
        <taxon>Eurotiomycetes</taxon>
        <taxon>Eurotiomycetidae</taxon>
        <taxon>Eurotiales</taxon>
        <taxon>Aspergillaceae</taxon>
        <taxon>Aspergillus</taxon>
        <taxon>Aspergillus subgen. Nidulantes</taxon>
    </lineage>
</organism>
<dbReference type="InterPro" id="IPR053137">
    <property type="entry name" value="NLR-like"/>
</dbReference>
<evidence type="ECO:0000313" key="2">
    <source>
        <dbReference type="EMBL" id="KAL2832055.1"/>
    </source>
</evidence>